<reference evidence="2 3" key="1">
    <citation type="submission" date="2008-10" db="EMBL/GenBank/DDBJ databases">
        <title>Draft genome sequence of Collinsella stercoris (DSM 13279).</title>
        <authorList>
            <person name="Sudarsanam P."/>
            <person name="Ley R."/>
            <person name="Guruge J."/>
            <person name="Turnbaugh P.J."/>
            <person name="Mahowald M."/>
            <person name="Liep D."/>
            <person name="Gordon J."/>
        </authorList>
    </citation>
    <scope>NUCLEOTIDE SEQUENCE [LARGE SCALE GENOMIC DNA]</scope>
    <source>
        <strain evidence="2 3">DSM 13279</strain>
    </source>
</reference>
<accession>B6GBB1</accession>
<comment type="caution">
    <text evidence="2">The sequence shown here is derived from an EMBL/GenBank/DDBJ whole genome shotgun (WGS) entry which is preliminary data.</text>
</comment>
<protein>
    <submittedName>
        <fullName evidence="2">Uncharacterized protein</fullName>
    </submittedName>
</protein>
<dbReference type="Proteomes" id="UP000003560">
    <property type="component" value="Unassembled WGS sequence"/>
</dbReference>
<dbReference type="EMBL" id="ABXJ01000072">
    <property type="protein sequence ID" value="EEA90428.1"/>
    <property type="molecule type" value="Genomic_DNA"/>
</dbReference>
<reference evidence="2 3" key="2">
    <citation type="submission" date="2008-10" db="EMBL/GenBank/DDBJ databases">
        <authorList>
            <person name="Fulton L."/>
            <person name="Clifton S."/>
            <person name="Fulton B."/>
            <person name="Xu J."/>
            <person name="Minx P."/>
            <person name="Pepin K.H."/>
            <person name="Johnson M."/>
            <person name="Thiruvilangam P."/>
            <person name="Bhonagiri V."/>
            <person name="Nash W.E."/>
            <person name="Mardis E.R."/>
            <person name="Wilson R.K."/>
        </authorList>
    </citation>
    <scope>NUCLEOTIDE SEQUENCE [LARGE SCALE GENOMIC DNA]</scope>
    <source>
        <strain evidence="2 3">DSM 13279</strain>
    </source>
</reference>
<evidence type="ECO:0000256" key="1">
    <source>
        <dbReference type="SAM" id="MobiDB-lite"/>
    </source>
</evidence>
<evidence type="ECO:0000313" key="2">
    <source>
        <dbReference type="EMBL" id="EEA90428.1"/>
    </source>
</evidence>
<sequence length="64" mass="6908">MARRALLAAQRCVPFCLRGSMNALYPTASCPISRKREVVNGTMRHGVSGEPQGGQPWESCCSLA</sequence>
<feature type="region of interest" description="Disordered" evidence="1">
    <location>
        <begin position="44"/>
        <end position="64"/>
    </location>
</feature>
<proteinExistence type="predicted"/>
<gene>
    <name evidence="2" type="ORF">COLSTE_01369</name>
</gene>
<name>B6GBB1_9ACTN</name>
<organism evidence="2 3">
    <name type="scientific">Collinsella stercoris DSM 13279</name>
    <dbReference type="NCBI Taxonomy" id="445975"/>
    <lineage>
        <taxon>Bacteria</taxon>
        <taxon>Bacillati</taxon>
        <taxon>Actinomycetota</taxon>
        <taxon>Coriobacteriia</taxon>
        <taxon>Coriobacteriales</taxon>
        <taxon>Coriobacteriaceae</taxon>
        <taxon>Collinsella</taxon>
    </lineage>
</organism>
<dbReference type="AlphaFoldDB" id="B6GBB1"/>
<evidence type="ECO:0000313" key="3">
    <source>
        <dbReference type="Proteomes" id="UP000003560"/>
    </source>
</evidence>
<dbReference type="HOGENOM" id="CLU_2859999_0_0_11"/>
<keyword evidence="3" id="KW-1185">Reference proteome</keyword>